<keyword evidence="1" id="KW-0812">Transmembrane</keyword>
<comment type="caution">
    <text evidence="2">The sequence shown here is derived from an EMBL/GenBank/DDBJ whole genome shotgun (WGS) entry which is preliminary data.</text>
</comment>
<dbReference type="Proteomes" id="UP000275076">
    <property type="component" value="Unassembled WGS sequence"/>
</dbReference>
<evidence type="ECO:0000313" key="3">
    <source>
        <dbReference type="Proteomes" id="UP000275076"/>
    </source>
</evidence>
<accession>A0A3R9P8F5</accession>
<dbReference type="OrthoDB" id="2971140at2"/>
<keyword evidence="1" id="KW-0472">Membrane</keyword>
<evidence type="ECO:0000256" key="1">
    <source>
        <dbReference type="SAM" id="Phobius"/>
    </source>
</evidence>
<dbReference type="AlphaFoldDB" id="A0A3R9P8F5"/>
<reference evidence="2 3" key="1">
    <citation type="submission" date="2018-10" db="EMBL/GenBank/DDBJ databases">
        <title>Draft genome sequence of Bacillus salarius IM0101, isolated from a hypersaline soil in Inner Mongolia, China.</title>
        <authorList>
            <person name="Yamprayoonswat W."/>
            <person name="Boonvisut S."/>
            <person name="Jumpathong W."/>
            <person name="Sittihan S."/>
            <person name="Ruangsuj P."/>
            <person name="Wanthongcharoen S."/>
            <person name="Thongpramul N."/>
            <person name="Pimmason S."/>
            <person name="Yu B."/>
            <person name="Yasawong M."/>
        </authorList>
    </citation>
    <scope>NUCLEOTIDE SEQUENCE [LARGE SCALE GENOMIC DNA]</scope>
    <source>
        <strain evidence="2 3">IM0101</strain>
    </source>
</reference>
<proteinExistence type="predicted"/>
<protein>
    <recommendedName>
        <fullName evidence="4">Type IV pilus assembly protein PilN</fullName>
    </recommendedName>
</protein>
<dbReference type="RefSeq" id="WP_125556549.1">
    <property type="nucleotide sequence ID" value="NZ_RBVX01000013.1"/>
</dbReference>
<name>A0A3R9P8F5_9BACI</name>
<evidence type="ECO:0000313" key="2">
    <source>
        <dbReference type="EMBL" id="RSL32629.1"/>
    </source>
</evidence>
<feature type="transmembrane region" description="Helical" evidence="1">
    <location>
        <begin position="16"/>
        <end position="34"/>
    </location>
</feature>
<gene>
    <name evidence="2" type="ORF">D7Z54_14355</name>
</gene>
<sequence>MLADINLLPEKEKKDGTWLVVAGVLLILLFMVYLSTHVIEAKIQETVSVLEEEQQRLSSQIQEESAQESGAVTELNDLQNVADNLRETIVPASDLTHRVTKSLPEGGYIATFDYTYPSTLNLTVQVNEVNEAADFQHTLQEETVFSDVSMESIQYFDPLEENPERFHENERIPRYEAVFDMAVEGQVLRQSGDSNES</sequence>
<organism evidence="2 3">
    <name type="scientific">Salibacterium salarium</name>
    <dbReference type="NCBI Taxonomy" id="284579"/>
    <lineage>
        <taxon>Bacteria</taxon>
        <taxon>Bacillati</taxon>
        <taxon>Bacillota</taxon>
        <taxon>Bacilli</taxon>
        <taxon>Bacillales</taxon>
        <taxon>Bacillaceae</taxon>
    </lineage>
</organism>
<keyword evidence="1" id="KW-1133">Transmembrane helix</keyword>
<dbReference type="EMBL" id="RBVX01000013">
    <property type="protein sequence ID" value="RSL32629.1"/>
    <property type="molecule type" value="Genomic_DNA"/>
</dbReference>
<keyword evidence="3" id="KW-1185">Reference proteome</keyword>
<evidence type="ECO:0008006" key="4">
    <source>
        <dbReference type="Google" id="ProtNLM"/>
    </source>
</evidence>